<accession>A0A0B4HXL2</accession>
<dbReference type="EMBL" id="AZNH01000043">
    <property type="protein sequence ID" value="KID84369.1"/>
    <property type="molecule type" value="Genomic_DNA"/>
</dbReference>
<evidence type="ECO:0000313" key="4">
    <source>
        <dbReference type="Proteomes" id="UP000031192"/>
    </source>
</evidence>
<dbReference type="AlphaFoldDB" id="A0A0B4HXL2"/>
<gene>
    <name evidence="3" type="ORF">MGU_08455</name>
</gene>
<evidence type="ECO:0000256" key="1">
    <source>
        <dbReference type="SAM" id="MobiDB-lite"/>
    </source>
</evidence>
<protein>
    <submittedName>
        <fullName evidence="3">Uncharacterized protein</fullName>
    </submittedName>
</protein>
<feature type="region of interest" description="Disordered" evidence="1">
    <location>
        <begin position="344"/>
        <end position="401"/>
    </location>
</feature>
<feature type="signal peptide" evidence="2">
    <location>
        <begin position="1"/>
        <end position="16"/>
    </location>
</feature>
<comment type="caution">
    <text evidence="3">The sequence shown here is derived from an EMBL/GenBank/DDBJ whole genome shotgun (WGS) entry which is preliminary data.</text>
</comment>
<name>A0A0B4HXL2_METGA</name>
<feature type="compositionally biased region" description="Basic and acidic residues" evidence="1">
    <location>
        <begin position="344"/>
        <end position="369"/>
    </location>
</feature>
<keyword evidence="2" id="KW-0732">Signal</keyword>
<organism evidence="3 4">
    <name type="scientific">Metarhizium guizhouense (strain ARSEF 977)</name>
    <dbReference type="NCBI Taxonomy" id="1276136"/>
    <lineage>
        <taxon>Eukaryota</taxon>
        <taxon>Fungi</taxon>
        <taxon>Dikarya</taxon>
        <taxon>Ascomycota</taxon>
        <taxon>Pezizomycotina</taxon>
        <taxon>Sordariomycetes</taxon>
        <taxon>Hypocreomycetidae</taxon>
        <taxon>Hypocreales</taxon>
        <taxon>Clavicipitaceae</taxon>
        <taxon>Metarhizium</taxon>
    </lineage>
</organism>
<evidence type="ECO:0000313" key="3">
    <source>
        <dbReference type="EMBL" id="KID84369.1"/>
    </source>
</evidence>
<dbReference type="OrthoDB" id="4934518at2759"/>
<feature type="chain" id="PRO_5002091166" evidence="2">
    <location>
        <begin position="17"/>
        <end position="472"/>
    </location>
</feature>
<keyword evidence="4" id="KW-1185">Reference proteome</keyword>
<proteinExistence type="predicted"/>
<evidence type="ECO:0000256" key="2">
    <source>
        <dbReference type="SAM" id="SignalP"/>
    </source>
</evidence>
<dbReference type="Proteomes" id="UP000031192">
    <property type="component" value="Unassembled WGS sequence"/>
</dbReference>
<dbReference type="HOGENOM" id="CLU_045272_0_0_1"/>
<reference evidence="3 4" key="1">
    <citation type="journal article" date="2014" name="Proc. Natl. Acad. Sci. U.S.A.">
        <title>Trajectory and genomic determinants of fungal-pathogen speciation and host adaptation.</title>
        <authorList>
            <person name="Hu X."/>
            <person name="Xiao G."/>
            <person name="Zheng P."/>
            <person name="Shang Y."/>
            <person name="Su Y."/>
            <person name="Zhang X."/>
            <person name="Liu X."/>
            <person name="Zhan S."/>
            <person name="St Leger R.J."/>
            <person name="Wang C."/>
        </authorList>
    </citation>
    <scope>NUCLEOTIDE SEQUENCE [LARGE SCALE GENOMIC DNA]</scope>
    <source>
        <strain evidence="3 4">ARSEF 977</strain>
    </source>
</reference>
<sequence length="472" mass="52595">MLWATLPLSATVYASAVPRQNTQNTGDINLAAIIRNHVQVQAHMRSTMSQVGKVFPYSEGRMDASEGGVDLLNFAEIPRFERKCLFVRNSIKEEGWQSSVDINPHPNADDVVTGDKEETMTISKSTVKTNSQRLGWNKESATEVGGSVSVGASAGYGPFSASLDVTVYGNQRETNGQSVETSTSDEISTKIDKPTITGSCFLTPYYNEQCGKGKGGKGNLYSLGLLRYCSPSDKIADKFYEFILWHPGYSPDLEGIKMHKTEGVIPMYQKNCSFSYTLRDEHGTPVGVIANIIEKYSDPTAKKTDVIRVPKAVEWRETGAKDLVCRLQRGWSWMPPNRFYISRKDGGDGDWQDRDDLPEPEGCKEKRAEYMQSKSKRAEDEEDEEPPRYSGGYDNNFDKEEPPAYDRVKVVILEDGMPAFLETLGQSKSEGFVANRIDEAKPSSREVHGRAADYFPNVRDCLEQFVGDNGRG</sequence>